<accession>A0A0S2I0W3</accession>
<feature type="transmembrane region" description="Helical" evidence="8">
    <location>
        <begin position="241"/>
        <end position="262"/>
    </location>
</feature>
<dbReference type="InterPro" id="IPR001750">
    <property type="entry name" value="ND/Mrp_TM"/>
</dbReference>
<evidence type="ECO:0000259" key="9">
    <source>
        <dbReference type="Pfam" id="PF00361"/>
    </source>
</evidence>
<feature type="transmembrane region" description="Helical" evidence="8">
    <location>
        <begin position="67"/>
        <end position="95"/>
    </location>
</feature>
<dbReference type="InterPro" id="IPR003918">
    <property type="entry name" value="NADH_UbQ_OxRdtase"/>
</dbReference>
<dbReference type="PRINTS" id="PR01437">
    <property type="entry name" value="NUOXDRDTASE4"/>
</dbReference>
<feature type="transmembrane region" description="Helical" evidence="8">
    <location>
        <begin position="444"/>
        <end position="466"/>
    </location>
</feature>
<keyword evidence="3" id="KW-1003">Cell membrane</keyword>
<keyword evidence="4 7" id="KW-0812">Transmembrane</keyword>
<dbReference type="GO" id="GO:0008137">
    <property type="term" value="F:NADH dehydrogenase (ubiquinone) activity"/>
    <property type="evidence" value="ECO:0007669"/>
    <property type="project" value="InterPro"/>
</dbReference>
<dbReference type="GO" id="GO:0005886">
    <property type="term" value="C:plasma membrane"/>
    <property type="evidence" value="ECO:0007669"/>
    <property type="project" value="UniProtKB-SubCell"/>
</dbReference>
<feature type="transmembrane region" description="Helical" evidence="8">
    <location>
        <begin position="28"/>
        <end position="47"/>
    </location>
</feature>
<reference evidence="10 11" key="1">
    <citation type="submission" date="2015-11" db="EMBL/GenBank/DDBJ databases">
        <title>Description and complete genome sequence of a novel strain predominating in hypersaline microbial mats and representing a new family of the Bacteriodetes phylum.</title>
        <authorList>
            <person name="Spring S."/>
            <person name="Bunk B."/>
            <person name="Sproer C."/>
            <person name="Klenk H.-P."/>
        </authorList>
    </citation>
    <scope>NUCLEOTIDE SEQUENCE [LARGE SCALE GENOMIC DNA]</scope>
    <source>
        <strain evidence="10 11">L21-Spi-D4</strain>
    </source>
</reference>
<dbReference type="STRING" id="1307839.L21SP5_02301"/>
<dbReference type="PATRIC" id="fig|1307839.3.peg.2420"/>
<evidence type="ECO:0000313" key="11">
    <source>
        <dbReference type="Proteomes" id="UP000064893"/>
    </source>
</evidence>
<evidence type="ECO:0000256" key="3">
    <source>
        <dbReference type="ARBA" id="ARBA00022475"/>
    </source>
</evidence>
<feature type="domain" description="NADH:quinone oxidoreductase/Mrp antiporter transmembrane" evidence="9">
    <location>
        <begin position="125"/>
        <end position="416"/>
    </location>
</feature>
<dbReference type="Proteomes" id="UP000064893">
    <property type="component" value="Chromosome"/>
</dbReference>
<dbReference type="PANTHER" id="PTHR42703:SF1">
    <property type="entry name" value="NA(+)_H(+) ANTIPORTER SUBUNIT D1"/>
    <property type="match status" value="1"/>
</dbReference>
<dbReference type="EMBL" id="CP013118">
    <property type="protein sequence ID" value="ALO15933.1"/>
    <property type="molecule type" value="Genomic_DNA"/>
</dbReference>
<feature type="transmembrane region" description="Helical" evidence="8">
    <location>
        <begin position="366"/>
        <end position="391"/>
    </location>
</feature>
<feature type="transmembrane region" description="Helical" evidence="8">
    <location>
        <begin position="308"/>
        <end position="330"/>
    </location>
</feature>
<comment type="subcellular location">
    <subcellularLocation>
        <location evidence="1">Cell membrane</location>
        <topology evidence="1">Multi-pass membrane protein</topology>
    </subcellularLocation>
    <subcellularLocation>
        <location evidence="7">Membrane</location>
        <topology evidence="7">Multi-pass membrane protein</topology>
    </subcellularLocation>
</comment>
<proteinExistence type="inferred from homology"/>
<evidence type="ECO:0000256" key="1">
    <source>
        <dbReference type="ARBA" id="ARBA00004651"/>
    </source>
</evidence>
<feature type="transmembrane region" description="Helical" evidence="8">
    <location>
        <begin position="160"/>
        <end position="180"/>
    </location>
</feature>
<dbReference type="RefSeq" id="WP_057953352.1">
    <property type="nucleotide sequence ID" value="NZ_CP013118.1"/>
</dbReference>
<feature type="transmembrane region" description="Helical" evidence="8">
    <location>
        <begin position="403"/>
        <end position="424"/>
    </location>
</feature>
<gene>
    <name evidence="10" type="primary">mrpD_2</name>
    <name evidence="10" type="ORF">L21SP5_02301</name>
</gene>
<feature type="transmembrane region" description="Helical" evidence="8">
    <location>
        <begin position="130"/>
        <end position="148"/>
    </location>
</feature>
<evidence type="ECO:0000256" key="4">
    <source>
        <dbReference type="ARBA" id="ARBA00022692"/>
    </source>
</evidence>
<dbReference type="GO" id="GO:0042773">
    <property type="term" value="P:ATP synthesis coupled electron transport"/>
    <property type="evidence" value="ECO:0007669"/>
    <property type="project" value="InterPro"/>
</dbReference>
<dbReference type="KEGG" id="blq:L21SP5_02301"/>
<sequence>MNAILLPILIPLALIIVLLFTKSQKAGALIGIVGSLLLLTTSVYLFAEVRNQELLVLQVGGWKAPFGISLVIDYLAAIMLLVSAFIFLAISIFAHGFVREANYGPRFYIFFFSLAMGVNGAFTTGDVFNLYVWFEVMLLSSFVLITMGNKKEQLEGGIKYLALNLIGSMLFLAGLGLLYGKTGTLNMAHLAQILQDDQENLLMNTSAMLFFVAFGIKAGLFPLFFWLPASYHTPNITVTSLFAGLLTKVGVYALFRFFTMFFVQDALFWHNLLLIVAGFTMVIGGMAASTHYETRRILSYHIISQIGYMIMGLGIFTPLAIAGAIFFTIHNMIAKTNTFLVAGLISKLKGTFYLKDIGGLIKEQPLLAILFIVPSFALAGIPPISGFFAKFILIKAGFEAEQYIITTVAILTSLLTLYSMIKIWNEAFLKKQPETSHSLPRAKLSFSGLLPSILLGLASIALGIFASEVFEITYDAAKQIIDPQVYIEKVLMSQK</sequence>
<keyword evidence="6 8" id="KW-0472">Membrane</keyword>
<keyword evidence="11" id="KW-1185">Reference proteome</keyword>
<dbReference type="OrthoDB" id="9811718at2"/>
<feature type="transmembrane region" description="Helical" evidence="8">
    <location>
        <begin position="268"/>
        <end position="288"/>
    </location>
</feature>
<keyword evidence="5 8" id="KW-1133">Transmembrane helix</keyword>
<evidence type="ECO:0000256" key="5">
    <source>
        <dbReference type="ARBA" id="ARBA00022989"/>
    </source>
</evidence>
<dbReference type="InterPro" id="IPR050586">
    <property type="entry name" value="CPA3_Na-H_Antiporter_D"/>
</dbReference>
<protein>
    <submittedName>
        <fullName evidence="10">Multiple resistance and pH homeostasis protein D</fullName>
    </submittedName>
</protein>
<comment type="similarity">
    <text evidence="2">Belongs to the CPA3 antiporters (TC 2.A.63) subunit D family.</text>
</comment>
<evidence type="ECO:0000256" key="6">
    <source>
        <dbReference type="ARBA" id="ARBA00023136"/>
    </source>
</evidence>
<dbReference type="AlphaFoldDB" id="A0A0S2I0W3"/>
<evidence type="ECO:0000256" key="2">
    <source>
        <dbReference type="ARBA" id="ARBA00005346"/>
    </source>
</evidence>
<feature type="transmembrane region" description="Helical" evidence="8">
    <location>
        <begin position="207"/>
        <end position="229"/>
    </location>
</feature>
<evidence type="ECO:0000256" key="8">
    <source>
        <dbReference type="SAM" id="Phobius"/>
    </source>
</evidence>
<feature type="transmembrane region" description="Helical" evidence="8">
    <location>
        <begin position="107"/>
        <end position="124"/>
    </location>
</feature>
<name>A0A0S2I0W3_9BACT</name>
<organism evidence="10 11">
    <name type="scientific">Salinivirga cyanobacteriivorans</name>
    <dbReference type="NCBI Taxonomy" id="1307839"/>
    <lineage>
        <taxon>Bacteria</taxon>
        <taxon>Pseudomonadati</taxon>
        <taxon>Bacteroidota</taxon>
        <taxon>Bacteroidia</taxon>
        <taxon>Bacteroidales</taxon>
        <taxon>Salinivirgaceae</taxon>
        <taxon>Salinivirga</taxon>
    </lineage>
</organism>
<dbReference type="PANTHER" id="PTHR42703">
    <property type="entry name" value="NADH DEHYDROGENASE"/>
    <property type="match status" value="1"/>
</dbReference>
<evidence type="ECO:0000313" key="10">
    <source>
        <dbReference type="EMBL" id="ALO15933.1"/>
    </source>
</evidence>
<feature type="transmembrane region" description="Helical" evidence="8">
    <location>
        <begin position="6"/>
        <end position="21"/>
    </location>
</feature>
<dbReference type="Pfam" id="PF00361">
    <property type="entry name" value="Proton_antipo_M"/>
    <property type="match status" value="1"/>
</dbReference>
<evidence type="ECO:0000256" key="7">
    <source>
        <dbReference type="RuleBase" id="RU000320"/>
    </source>
</evidence>